<keyword evidence="11" id="KW-0503">Monooxygenase</keyword>
<dbReference type="EMBL" id="JBAMIC010000008">
    <property type="protein sequence ID" value="KAK7103927.1"/>
    <property type="molecule type" value="Genomic_DNA"/>
</dbReference>
<dbReference type="PRINTS" id="PR00385">
    <property type="entry name" value="P450"/>
</dbReference>
<evidence type="ECO:0000256" key="3">
    <source>
        <dbReference type="ARBA" id="ARBA00010617"/>
    </source>
</evidence>
<evidence type="ECO:0000256" key="1">
    <source>
        <dbReference type="ARBA" id="ARBA00004174"/>
    </source>
</evidence>
<dbReference type="CDD" id="cd11055">
    <property type="entry name" value="CYP3A-like"/>
    <property type="match status" value="1"/>
</dbReference>
<name>A0AAN9BEB8_9CAEN</name>
<dbReference type="PRINTS" id="PR00463">
    <property type="entry name" value="EP450I"/>
</dbReference>
<feature type="transmembrane region" description="Helical" evidence="12">
    <location>
        <begin position="12"/>
        <end position="30"/>
    </location>
</feature>
<dbReference type="InterPro" id="IPR001128">
    <property type="entry name" value="Cyt_P450"/>
</dbReference>
<comment type="caution">
    <text evidence="13">The sequence shown here is derived from an EMBL/GenBank/DDBJ whole genome shotgun (WGS) entry which is preliminary data.</text>
</comment>
<keyword evidence="12" id="KW-0472">Membrane</keyword>
<keyword evidence="14" id="KW-1185">Reference proteome</keyword>
<keyword evidence="4 10" id="KW-0349">Heme</keyword>
<evidence type="ECO:0000256" key="11">
    <source>
        <dbReference type="RuleBase" id="RU000461"/>
    </source>
</evidence>
<evidence type="ECO:0000256" key="5">
    <source>
        <dbReference type="ARBA" id="ARBA00022723"/>
    </source>
</evidence>
<sequence length="506" mass="56791">MDVFEFKLDTTWVTPLALLIMTALLLYVYGTWTFSTWSRQGIPGPKPLPYIGNVNALRKDGIFKTITDWSKKYGKFFGLYLMRQPLLLTTDVEILKEVFVKDFTNFPERAVDTALAPYPMGLGLAFVKGEQWRRQRLVMTPTFSASKLKMMGSFISRCCDNLVKAIGKSTEEGKLLDVKRLFGSYTLDVIAGTSFGFETNCFENDDNVFLQCAKEVFGGAQQFGVASVIAAMFPPLGPVLRKMGFSSSPLKETRFLIDTIAAVIDERHRNNSKAHQDLTQLMLDAEATDAEVTKNPDRKQLTRDEIIAQGLLFFVAGYETTATTLQYLSYLLALNPERQEKLHDAVVAAIGDEDVCYSNVMNIPYLDCCIREALRIFPAVAIMNRVAKEERTINGVTIPAGTHVGANIIALMRDEEFFPEPLKFLPERFDDEKQPIPQFVKDMVFGAGPRQCIGMRLALFETKMAAASVIRKFRFVKAEETPTEITFGKTGLSAPDKPIFVATERR</sequence>
<dbReference type="InterPro" id="IPR002401">
    <property type="entry name" value="Cyt_P450_E_grp-I"/>
</dbReference>
<dbReference type="SUPFAM" id="SSF48264">
    <property type="entry name" value="Cytochrome P450"/>
    <property type="match status" value="1"/>
</dbReference>
<dbReference type="InterPro" id="IPR017972">
    <property type="entry name" value="Cyt_P450_CS"/>
</dbReference>
<dbReference type="PANTHER" id="PTHR24302:SF15">
    <property type="entry name" value="FATTY-ACID PEROXYGENASE"/>
    <property type="match status" value="1"/>
</dbReference>
<evidence type="ECO:0000256" key="12">
    <source>
        <dbReference type="SAM" id="Phobius"/>
    </source>
</evidence>
<dbReference type="Gene3D" id="1.10.630.10">
    <property type="entry name" value="Cytochrome P450"/>
    <property type="match status" value="1"/>
</dbReference>
<comment type="cofactor">
    <cofactor evidence="10">
        <name>heme</name>
        <dbReference type="ChEBI" id="CHEBI:30413"/>
    </cofactor>
</comment>
<dbReference type="GO" id="GO:0016705">
    <property type="term" value="F:oxidoreductase activity, acting on paired donors, with incorporation or reduction of molecular oxygen"/>
    <property type="evidence" value="ECO:0007669"/>
    <property type="project" value="InterPro"/>
</dbReference>
<keyword evidence="7 11" id="KW-0560">Oxidoreductase</keyword>
<keyword evidence="5 10" id="KW-0479">Metal-binding</keyword>
<protein>
    <recommendedName>
        <fullName evidence="15">Cytochrome P450</fullName>
    </recommendedName>
</protein>
<organism evidence="13 14">
    <name type="scientific">Littorina saxatilis</name>
    <dbReference type="NCBI Taxonomy" id="31220"/>
    <lineage>
        <taxon>Eukaryota</taxon>
        <taxon>Metazoa</taxon>
        <taxon>Spiralia</taxon>
        <taxon>Lophotrochozoa</taxon>
        <taxon>Mollusca</taxon>
        <taxon>Gastropoda</taxon>
        <taxon>Caenogastropoda</taxon>
        <taxon>Littorinimorpha</taxon>
        <taxon>Littorinoidea</taxon>
        <taxon>Littorinidae</taxon>
        <taxon>Littorina</taxon>
    </lineage>
</organism>
<comment type="subcellular location">
    <subcellularLocation>
        <location evidence="2">Endoplasmic reticulum membrane</location>
        <topology evidence="2">Peripheral membrane protein</topology>
    </subcellularLocation>
    <subcellularLocation>
        <location evidence="1">Microsome membrane</location>
        <topology evidence="1">Peripheral membrane protein</topology>
    </subcellularLocation>
</comment>
<keyword evidence="8 10" id="KW-0408">Iron</keyword>
<accession>A0AAN9BEB8</accession>
<evidence type="ECO:0008006" key="15">
    <source>
        <dbReference type="Google" id="ProtNLM"/>
    </source>
</evidence>
<dbReference type="GO" id="GO:0005506">
    <property type="term" value="F:iron ion binding"/>
    <property type="evidence" value="ECO:0007669"/>
    <property type="project" value="InterPro"/>
</dbReference>
<feature type="binding site" description="axial binding residue" evidence="10">
    <location>
        <position position="452"/>
    </location>
    <ligand>
        <name>heme</name>
        <dbReference type="ChEBI" id="CHEBI:30413"/>
    </ligand>
    <ligandPart>
        <name>Fe</name>
        <dbReference type="ChEBI" id="CHEBI:18248"/>
    </ligandPart>
</feature>
<comment type="similarity">
    <text evidence="3 11">Belongs to the cytochrome P450 family.</text>
</comment>
<dbReference type="GO" id="GO:0005789">
    <property type="term" value="C:endoplasmic reticulum membrane"/>
    <property type="evidence" value="ECO:0007669"/>
    <property type="project" value="UniProtKB-SubCell"/>
</dbReference>
<keyword evidence="6" id="KW-0492">Microsome</keyword>
<gene>
    <name evidence="13" type="ORF">V1264_018716</name>
</gene>
<dbReference type="FunFam" id="1.10.630.10:FF:000042">
    <property type="entry name" value="Cytochrome P450"/>
    <property type="match status" value="1"/>
</dbReference>
<evidence type="ECO:0000256" key="2">
    <source>
        <dbReference type="ARBA" id="ARBA00004406"/>
    </source>
</evidence>
<keyword evidence="12" id="KW-0812">Transmembrane</keyword>
<evidence type="ECO:0000256" key="9">
    <source>
        <dbReference type="ARBA" id="ARBA00043906"/>
    </source>
</evidence>
<dbReference type="InterPro" id="IPR050705">
    <property type="entry name" value="Cytochrome_P450_3A"/>
</dbReference>
<keyword evidence="6" id="KW-0256">Endoplasmic reticulum</keyword>
<reference evidence="13 14" key="1">
    <citation type="submission" date="2024-02" db="EMBL/GenBank/DDBJ databases">
        <title>Chromosome-scale genome assembly of the rough periwinkle Littorina saxatilis.</title>
        <authorList>
            <person name="De Jode A."/>
            <person name="Faria R."/>
            <person name="Formenti G."/>
            <person name="Sims Y."/>
            <person name="Smith T.P."/>
            <person name="Tracey A."/>
            <person name="Wood J.M.D."/>
            <person name="Zagrodzka Z.B."/>
            <person name="Johannesson K."/>
            <person name="Butlin R.K."/>
            <person name="Leder E.H."/>
        </authorList>
    </citation>
    <scope>NUCLEOTIDE SEQUENCE [LARGE SCALE GENOMIC DNA]</scope>
    <source>
        <strain evidence="13">Snail1</strain>
        <tissue evidence="13">Muscle</tissue>
    </source>
</reference>
<evidence type="ECO:0000313" key="13">
    <source>
        <dbReference type="EMBL" id="KAK7103927.1"/>
    </source>
</evidence>
<keyword evidence="12" id="KW-1133">Transmembrane helix</keyword>
<dbReference type="GO" id="GO:0008395">
    <property type="term" value="F:steroid hydroxylase activity"/>
    <property type="evidence" value="ECO:0007669"/>
    <property type="project" value="TreeGrafter"/>
</dbReference>
<dbReference type="Proteomes" id="UP001374579">
    <property type="component" value="Unassembled WGS sequence"/>
</dbReference>
<comment type="function">
    <text evidence="9">Cytochromes P450 are a group of heme-thiolate monooxygenases. They oxidize a variety of structurally unrelated compounds, including steroids, fatty acids, and xenobiotics.</text>
</comment>
<evidence type="ECO:0000256" key="6">
    <source>
        <dbReference type="ARBA" id="ARBA00022848"/>
    </source>
</evidence>
<dbReference type="GO" id="GO:0020037">
    <property type="term" value="F:heme binding"/>
    <property type="evidence" value="ECO:0007669"/>
    <property type="project" value="InterPro"/>
</dbReference>
<dbReference type="AlphaFoldDB" id="A0AAN9BEB8"/>
<evidence type="ECO:0000256" key="8">
    <source>
        <dbReference type="ARBA" id="ARBA00023004"/>
    </source>
</evidence>
<dbReference type="InterPro" id="IPR036396">
    <property type="entry name" value="Cyt_P450_sf"/>
</dbReference>
<proteinExistence type="inferred from homology"/>
<evidence type="ECO:0000256" key="4">
    <source>
        <dbReference type="ARBA" id="ARBA00022617"/>
    </source>
</evidence>
<dbReference type="Pfam" id="PF00067">
    <property type="entry name" value="p450"/>
    <property type="match status" value="1"/>
</dbReference>
<dbReference type="PROSITE" id="PS00086">
    <property type="entry name" value="CYTOCHROME_P450"/>
    <property type="match status" value="1"/>
</dbReference>
<dbReference type="PANTHER" id="PTHR24302">
    <property type="entry name" value="CYTOCHROME P450 FAMILY 3"/>
    <property type="match status" value="1"/>
</dbReference>
<evidence type="ECO:0000256" key="10">
    <source>
        <dbReference type="PIRSR" id="PIRSR602401-1"/>
    </source>
</evidence>
<evidence type="ECO:0000256" key="7">
    <source>
        <dbReference type="ARBA" id="ARBA00023002"/>
    </source>
</evidence>
<evidence type="ECO:0000313" key="14">
    <source>
        <dbReference type="Proteomes" id="UP001374579"/>
    </source>
</evidence>